<keyword evidence="2" id="KW-1133">Transmembrane helix</keyword>
<evidence type="ECO:0000256" key="1">
    <source>
        <dbReference type="SAM" id="MobiDB-lite"/>
    </source>
</evidence>
<organism evidence="4 5">
    <name type="scientific">Phanerochaete sordida</name>
    <dbReference type="NCBI Taxonomy" id="48140"/>
    <lineage>
        <taxon>Eukaryota</taxon>
        <taxon>Fungi</taxon>
        <taxon>Dikarya</taxon>
        <taxon>Basidiomycota</taxon>
        <taxon>Agaricomycotina</taxon>
        <taxon>Agaricomycetes</taxon>
        <taxon>Polyporales</taxon>
        <taxon>Phanerochaetaceae</taxon>
        <taxon>Phanerochaete</taxon>
    </lineage>
</organism>
<keyword evidence="2" id="KW-0812">Transmembrane</keyword>
<dbReference type="AlphaFoldDB" id="A0A9P3G860"/>
<keyword evidence="3" id="KW-0732">Signal</keyword>
<feature type="transmembrane region" description="Helical" evidence="2">
    <location>
        <begin position="176"/>
        <end position="194"/>
    </location>
</feature>
<evidence type="ECO:0008006" key="6">
    <source>
        <dbReference type="Google" id="ProtNLM"/>
    </source>
</evidence>
<feature type="signal peptide" evidence="3">
    <location>
        <begin position="1"/>
        <end position="23"/>
    </location>
</feature>
<dbReference type="Proteomes" id="UP000703269">
    <property type="component" value="Unassembled WGS sequence"/>
</dbReference>
<dbReference type="EMBL" id="BPQB01000011">
    <property type="protein sequence ID" value="GJE89164.1"/>
    <property type="molecule type" value="Genomic_DNA"/>
</dbReference>
<feature type="chain" id="PRO_5040257561" description="Extracellular membrane protein CFEM domain-containing protein" evidence="3">
    <location>
        <begin position="24"/>
        <end position="200"/>
    </location>
</feature>
<keyword evidence="5" id="KW-1185">Reference proteome</keyword>
<evidence type="ECO:0000256" key="3">
    <source>
        <dbReference type="SAM" id="SignalP"/>
    </source>
</evidence>
<feature type="compositionally biased region" description="Low complexity" evidence="1">
    <location>
        <begin position="113"/>
        <end position="128"/>
    </location>
</feature>
<gene>
    <name evidence="4" type="ORF">PsYK624_052590</name>
</gene>
<evidence type="ECO:0000313" key="4">
    <source>
        <dbReference type="EMBL" id="GJE89164.1"/>
    </source>
</evidence>
<sequence>MVSPRNTWISVFSVFSLILAANAAPMEQYSVDLNTCQPSPAVAVLTSECLSVCEPVHRAQQTCEQGVSCTCDIASPEIISTCLECQYTAYQGSGVTPASRRALSAYAELCGSSPSSSPSVSTASPDDAPLADPSSSTLPEKREHITGSPLACEYGVPVVTARLPPGFAPMHADRRVLGFVLLALAIVVCVIDRTRHKATA</sequence>
<proteinExistence type="predicted"/>
<keyword evidence="2" id="KW-0472">Membrane</keyword>
<accession>A0A9P3G860</accession>
<protein>
    <recommendedName>
        <fullName evidence="6">Extracellular membrane protein CFEM domain-containing protein</fullName>
    </recommendedName>
</protein>
<evidence type="ECO:0000256" key="2">
    <source>
        <dbReference type="SAM" id="Phobius"/>
    </source>
</evidence>
<reference evidence="4 5" key="1">
    <citation type="submission" date="2021-08" db="EMBL/GenBank/DDBJ databases">
        <title>Draft Genome Sequence of Phanerochaete sordida strain YK-624.</title>
        <authorList>
            <person name="Mori T."/>
            <person name="Dohra H."/>
            <person name="Suzuki T."/>
            <person name="Kawagishi H."/>
            <person name="Hirai H."/>
        </authorList>
    </citation>
    <scope>NUCLEOTIDE SEQUENCE [LARGE SCALE GENOMIC DNA]</scope>
    <source>
        <strain evidence="4 5">YK-624</strain>
    </source>
</reference>
<evidence type="ECO:0000313" key="5">
    <source>
        <dbReference type="Proteomes" id="UP000703269"/>
    </source>
</evidence>
<dbReference type="OrthoDB" id="2802088at2759"/>
<comment type="caution">
    <text evidence="4">The sequence shown here is derived from an EMBL/GenBank/DDBJ whole genome shotgun (WGS) entry which is preliminary data.</text>
</comment>
<name>A0A9P3G860_9APHY</name>
<feature type="region of interest" description="Disordered" evidence="1">
    <location>
        <begin position="113"/>
        <end position="142"/>
    </location>
</feature>